<dbReference type="PANTHER" id="PTHR33545:SF5">
    <property type="entry name" value="UPF0750 MEMBRANE PROTEIN YITT"/>
    <property type="match status" value="1"/>
</dbReference>
<dbReference type="RefSeq" id="WP_022461636.1">
    <property type="nucleotide sequence ID" value="NZ_CAXSRP010000006.1"/>
</dbReference>
<reference evidence="9" key="4">
    <citation type="submission" date="2022-01" db="EMBL/GenBank/DDBJ databases">
        <title>Collection of gut derived symbiotic bacterial strains cultured from healthy donors.</title>
        <authorList>
            <person name="Lin H."/>
            <person name="Kohout C."/>
            <person name="Waligurski E."/>
            <person name="Pamer E.G."/>
        </authorList>
    </citation>
    <scope>NUCLEOTIDE SEQUENCE</scope>
    <source>
        <strain evidence="9">DFI.5.49</strain>
    </source>
</reference>
<protein>
    <submittedName>
        <fullName evidence="8">Uncharacterized BCR, YitT family COG1284</fullName>
    </submittedName>
    <submittedName>
        <fullName evidence="9">YitT family protein</fullName>
    </submittedName>
</protein>
<dbReference type="Proteomes" id="UP000768180">
    <property type="component" value="Unassembled WGS sequence"/>
</dbReference>
<dbReference type="Proteomes" id="UP000095706">
    <property type="component" value="Unassembled WGS sequence"/>
</dbReference>
<evidence type="ECO:0000256" key="5">
    <source>
        <dbReference type="ARBA" id="ARBA00023136"/>
    </source>
</evidence>
<feature type="domain" description="DUF2179" evidence="7">
    <location>
        <begin position="227"/>
        <end position="281"/>
    </location>
</feature>
<sequence length="289" mass="31518">MNWIRNKQQWRDYLLITLGTAVMAVATSSIYDPAGLVTGGFSGLAIVIKQLSQMLFGKGVPLWVTNLVLNIPLFLFGIRMSRDFLVKTIFGTLMNTFWIAVLPVLQLVPDDRMLSALFGGVLMGAGIGLVFIGNGTTGGTDMMAALIQRKLRHYSVAQVMQVLDGIIVIAGIFVFGIHASLYAIVAIYVTTKVTDALMEGMNYAKSAFIITAHPEQVADELMKELDRGASGIHIKGMYTGEERMMVFCVVGKKQIPQLKQIVGTIDPDAFVVVSDAREVLGEGFQTDFS</sequence>
<dbReference type="InterPro" id="IPR015867">
    <property type="entry name" value="N-reg_PII/ATP_PRibTrfase_C"/>
</dbReference>
<dbReference type="EMBL" id="CYYV01000008">
    <property type="protein sequence ID" value="CUO33717.1"/>
    <property type="molecule type" value="Genomic_DNA"/>
</dbReference>
<reference evidence="8 11" key="1">
    <citation type="submission" date="2015-09" db="EMBL/GenBank/DDBJ databases">
        <authorList>
            <consortium name="Pathogen Informatics"/>
        </authorList>
    </citation>
    <scope>NUCLEOTIDE SEQUENCE [LARGE SCALE GENOMIC DNA]</scope>
    <source>
        <strain evidence="8 11">2789STDY5608849</strain>
    </source>
</reference>
<comment type="subcellular location">
    <subcellularLocation>
        <location evidence="1">Cell membrane</location>
        <topology evidence="1">Multi-pass membrane protein</topology>
    </subcellularLocation>
</comment>
<keyword evidence="12" id="KW-1185">Reference proteome</keyword>
<dbReference type="EMBL" id="JAAITQ010000007">
    <property type="protein sequence ID" value="NSE15853.1"/>
    <property type="molecule type" value="Genomic_DNA"/>
</dbReference>
<dbReference type="OrthoDB" id="3180973at2"/>
<dbReference type="Pfam" id="PF02588">
    <property type="entry name" value="YitT_membrane"/>
    <property type="match status" value="1"/>
</dbReference>
<dbReference type="Pfam" id="PF10035">
    <property type="entry name" value="DUF2179"/>
    <property type="match status" value="1"/>
</dbReference>
<keyword evidence="4 6" id="KW-1133">Transmembrane helix</keyword>
<keyword evidence="2" id="KW-1003">Cell membrane</keyword>
<feature type="transmembrane region" description="Helical" evidence="6">
    <location>
        <begin position="114"/>
        <end position="133"/>
    </location>
</feature>
<feature type="transmembrane region" description="Helical" evidence="6">
    <location>
        <begin position="162"/>
        <end position="189"/>
    </location>
</feature>
<evidence type="ECO:0000256" key="3">
    <source>
        <dbReference type="ARBA" id="ARBA00022692"/>
    </source>
</evidence>
<feature type="transmembrane region" description="Helical" evidence="6">
    <location>
        <begin position="12"/>
        <end position="31"/>
    </location>
</feature>
<evidence type="ECO:0000313" key="12">
    <source>
        <dbReference type="Proteomes" id="UP000768180"/>
    </source>
</evidence>
<keyword evidence="3 6" id="KW-0812">Transmembrane</keyword>
<evidence type="ECO:0000256" key="2">
    <source>
        <dbReference type="ARBA" id="ARBA00022475"/>
    </source>
</evidence>
<dbReference type="Proteomes" id="UP001199915">
    <property type="component" value="Unassembled WGS sequence"/>
</dbReference>
<accession>A0A174E8L4</accession>
<evidence type="ECO:0000313" key="9">
    <source>
        <dbReference type="EMBL" id="MCG4763999.1"/>
    </source>
</evidence>
<feature type="transmembrane region" description="Helical" evidence="6">
    <location>
        <begin position="85"/>
        <end position="108"/>
    </location>
</feature>
<evidence type="ECO:0000256" key="1">
    <source>
        <dbReference type="ARBA" id="ARBA00004651"/>
    </source>
</evidence>
<keyword evidence="5 6" id="KW-0472">Membrane</keyword>
<proteinExistence type="predicted"/>
<evidence type="ECO:0000313" key="10">
    <source>
        <dbReference type="EMBL" id="NSE15853.1"/>
    </source>
</evidence>
<feature type="transmembrane region" description="Helical" evidence="6">
    <location>
        <begin position="60"/>
        <end position="78"/>
    </location>
</feature>
<dbReference type="PANTHER" id="PTHR33545">
    <property type="entry name" value="UPF0750 MEMBRANE PROTEIN YITT-RELATED"/>
    <property type="match status" value="1"/>
</dbReference>
<dbReference type="InterPro" id="IPR019264">
    <property type="entry name" value="DUF2179"/>
</dbReference>
<dbReference type="InterPro" id="IPR003740">
    <property type="entry name" value="YitT"/>
</dbReference>
<name>A0A174E8L4_9FIRM</name>
<dbReference type="InterPro" id="IPR051461">
    <property type="entry name" value="UPF0750_membrane"/>
</dbReference>
<dbReference type="GO" id="GO:0005886">
    <property type="term" value="C:plasma membrane"/>
    <property type="evidence" value="ECO:0007669"/>
    <property type="project" value="UniProtKB-SubCell"/>
</dbReference>
<reference evidence="10" key="3">
    <citation type="submission" date="2020-02" db="EMBL/GenBank/DDBJ databases">
        <authorList>
            <person name="Littmann E."/>
            <person name="Sorbara M."/>
        </authorList>
    </citation>
    <scope>NUCLEOTIDE SEQUENCE</scope>
    <source>
        <strain evidence="10">MSK.14.54</strain>
    </source>
</reference>
<dbReference type="EMBL" id="JAKNFS010000001">
    <property type="protein sequence ID" value="MCG4763999.1"/>
    <property type="molecule type" value="Genomic_DNA"/>
</dbReference>
<dbReference type="PIRSF" id="PIRSF006483">
    <property type="entry name" value="Membrane_protein_YitT"/>
    <property type="match status" value="1"/>
</dbReference>
<evidence type="ECO:0000256" key="4">
    <source>
        <dbReference type="ARBA" id="ARBA00022989"/>
    </source>
</evidence>
<dbReference type="AlphaFoldDB" id="A0A174E8L4"/>
<dbReference type="STRING" id="1150298.ERS852406_01738"/>
<organism evidence="8 11">
    <name type="scientific">Fusicatenibacter saccharivorans</name>
    <dbReference type="NCBI Taxonomy" id="1150298"/>
    <lineage>
        <taxon>Bacteria</taxon>
        <taxon>Bacillati</taxon>
        <taxon>Bacillota</taxon>
        <taxon>Clostridia</taxon>
        <taxon>Lachnospirales</taxon>
        <taxon>Lachnospiraceae</taxon>
        <taxon>Fusicatenibacter</taxon>
    </lineage>
</organism>
<gene>
    <name evidence="8" type="ORF">ERS852406_01738</name>
    <name evidence="10" type="ORF">G5B05_05410</name>
    <name evidence="9" type="ORF">L0N21_00470</name>
</gene>
<evidence type="ECO:0000256" key="6">
    <source>
        <dbReference type="SAM" id="Phobius"/>
    </source>
</evidence>
<evidence type="ECO:0000313" key="8">
    <source>
        <dbReference type="EMBL" id="CUO33717.1"/>
    </source>
</evidence>
<dbReference type="Gene3D" id="3.30.70.120">
    <property type="match status" value="1"/>
</dbReference>
<reference evidence="10 12" key="2">
    <citation type="journal article" date="2020" name="Cell Host Microbe">
        <title>Functional and Genomic Variation between Human-Derived Isolates of Lachnospiraceae Reveals Inter- and Intra-Species Diversity.</title>
        <authorList>
            <person name="Sorbara M.T."/>
            <person name="Littmann E.R."/>
            <person name="Fontana E."/>
            <person name="Moody T.U."/>
            <person name="Kohout C.E."/>
            <person name="Gjonbalaj M."/>
            <person name="Eaton V."/>
            <person name="Seok R."/>
            <person name="Leiner I.M."/>
            <person name="Pamer E.G."/>
        </authorList>
    </citation>
    <scope>NUCLEOTIDE SEQUENCE [LARGE SCALE GENOMIC DNA]</scope>
    <source>
        <strain evidence="10 12">MSK.14.54</strain>
    </source>
</reference>
<evidence type="ECO:0000259" key="7">
    <source>
        <dbReference type="Pfam" id="PF10035"/>
    </source>
</evidence>
<dbReference type="CDD" id="cd16380">
    <property type="entry name" value="YitT_C"/>
    <property type="match status" value="1"/>
</dbReference>
<evidence type="ECO:0000313" key="11">
    <source>
        <dbReference type="Proteomes" id="UP000095706"/>
    </source>
</evidence>